<dbReference type="EMBL" id="DXES01000007">
    <property type="protein sequence ID" value="HIX64666.1"/>
    <property type="molecule type" value="Genomic_DNA"/>
</dbReference>
<organism evidence="2 3">
    <name type="scientific">Candidatus Anaerotruncus excrementipullorum</name>
    <dbReference type="NCBI Taxonomy" id="2838465"/>
    <lineage>
        <taxon>Bacteria</taxon>
        <taxon>Bacillati</taxon>
        <taxon>Bacillota</taxon>
        <taxon>Clostridia</taxon>
        <taxon>Eubacteriales</taxon>
        <taxon>Oscillospiraceae</taxon>
        <taxon>Anaerotruncus</taxon>
    </lineage>
</organism>
<dbReference type="Pfam" id="PF12957">
    <property type="entry name" value="DUF3846"/>
    <property type="match status" value="1"/>
</dbReference>
<comment type="caution">
    <text evidence="2">The sequence shown here is derived from an EMBL/GenBank/DDBJ whole genome shotgun (WGS) entry which is preliminary data.</text>
</comment>
<protein>
    <submittedName>
        <fullName evidence="2">DUF3846 domain-containing protein</fullName>
    </submittedName>
</protein>
<accession>A0A9D1WPS4</accession>
<dbReference type="InterPro" id="IPR024559">
    <property type="entry name" value="DUF3846"/>
</dbReference>
<dbReference type="Proteomes" id="UP000886800">
    <property type="component" value="Unassembled WGS sequence"/>
</dbReference>
<gene>
    <name evidence="2" type="ORF">H9736_00300</name>
</gene>
<sequence>MNRNGEELLRVLLVDPSKHPRTVELPDTLEAMQQAVGGLIQAIYPFEEPVALVCNDEGKLLGLPLNRGLRTEDGTLYDIVYGTFFLCAAPPDGDSFESLSEEQLVRYEERFHSPEVFFRLGGQIICLPEEP</sequence>
<name>A0A9D1WPS4_9FIRM</name>
<reference evidence="2" key="2">
    <citation type="submission" date="2021-04" db="EMBL/GenBank/DDBJ databases">
        <authorList>
            <person name="Gilroy R."/>
        </authorList>
    </citation>
    <scope>NUCLEOTIDE SEQUENCE</scope>
    <source>
        <strain evidence="2">CHK188-5543</strain>
    </source>
</reference>
<evidence type="ECO:0000313" key="2">
    <source>
        <dbReference type="EMBL" id="HIX64666.1"/>
    </source>
</evidence>
<proteinExistence type="predicted"/>
<feature type="domain" description="DUF3846" evidence="1">
    <location>
        <begin position="10"/>
        <end position="112"/>
    </location>
</feature>
<dbReference type="AlphaFoldDB" id="A0A9D1WPS4"/>
<evidence type="ECO:0000313" key="3">
    <source>
        <dbReference type="Proteomes" id="UP000886800"/>
    </source>
</evidence>
<evidence type="ECO:0000259" key="1">
    <source>
        <dbReference type="Pfam" id="PF12957"/>
    </source>
</evidence>
<reference evidence="2" key="1">
    <citation type="journal article" date="2021" name="PeerJ">
        <title>Extensive microbial diversity within the chicken gut microbiome revealed by metagenomics and culture.</title>
        <authorList>
            <person name="Gilroy R."/>
            <person name="Ravi A."/>
            <person name="Getino M."/>
            <person name="Pursley I."/>
            <person name="Horton D.L."/>
            <person name="Alikhan N.F."/>
            <person name="Baker D."/>
            <person name="Gharbi K."/>
            <person name="Hall N."/>
            <person name="Watson M."/>
            <person name="Adriaenssens E.M."/>
            <person name="Foster-Nyarko E."/>
            <person name="Jarju S."/>
            <person name="Secka A."/>
            <person name="Antonio M."/>
            <person name="Oren A."/>
            <person name="Chaudhuri R.R."/>
            <person name="La Ragione R."/>
            <person name="Hildebrand F."/>
            <person name="Pallen M.J."/>
        </authorList>
    </citation>
    <scope>NUCLEOTIDE SEQUENCE</scope>
    <source>
        <strain evidence="2">CHK188-5543</strain>
    </source>
</reference>